<evidence type="ECO:0000313" key="3">
    <source>
        <dbReference type="Proteomes" id="UP000704712"/>
    </source>
</evidence>
<dbReference type="Pfam" id="PF13358">
    <property type="entry name" value="DDE_3"/>
    <property type="match status" value="1"/>
</dbReference>
<dbReference type="EMBL" id="JAACNO010002868">
    <property type="protein sequence ID" value="KAF4130114.1"/>
    <property type="molecule type" value="Genomic_DNA"/>
</dbReference>
<organism evidence="2 3">
    <name type="scientific">Phytophthora infestans</name>
    <name type="common">Potato late blight agent</name>
    <name type="synonym">Botrytis infestans</name>
    <dbReference type="NCBI Taxonomy" id="4787"/>
    <lineage>
        <taxon>Eukaryota</taxon>
        <taxon>Sar</taxon>
        <taxon>Stramenopiles</taxon>
        <taxon>Oomycota</taxon>
        <taxon>Peronosporomycetes</taxon>
        <taxon>Peronosporales</taxon>
        <taxon>Peronosporaceae</taxon>
        <taxon>Phytophthora</taxon>
    </lineage>
</organism>
<dbReference type="GO" id="GO:0004519">
    <property type="term" value="F:endonuclease activity"/>
    <property type="evidence" value="ECO:0007669"/>
    <property type="project" value="UniProtKB-KW"/>
</dbReference>
<keyword evidence="2" id="KW-0540">Nuclease</keyword>
<accession>A0A8S9TUA4</accession>
<comment type="caution">
    <text evidence="2">The sequence shown here is derived from an EMBL/GenBank/DDBJ whole genome shotgun (WGS) entry which is preliminary data.</text>
</comment>
<keyword evidence="2" id="KW-0378">Hydrolase</keyword>
<evidence type="ECO:0000313" key="2">
    <source>
        <dbReference type="EMBL" id="KAF4130114.1"/>
    </source>
</evidence>
<reference evidence="2" key="1">
    <citation type="submission" date="2020-03" db="EMBL/GenBank/DDBJ databases">
        <title>Hybrid Assembly of Korean Phytophthora infestans isolates.</title>
        <authorList>
            <person name="Prokchorchik M."/>
            <person name="Lee Y."/>
            <person name="Seo J."/>
            <person name="Cho J.-H."/>
            <person name="Park Y.-E."/>
            <person name="Jang D.-C."/>
            <person name="Im J.-S."/>
            <person name="Choi J.-G."/>
            <person name="Park H.-J."/>
            <person name="Lee G.-B."/>
            <person name="Lee Y.-G."/>
            <person name="Hong S.-Y."/>
            <person name="Cho K."/>
            <person name="Sohn K.H."/>
        </authorList>
    </citation>
    <scope>NUCLEOTIDE SEQUENCE</scope>
    <source>
        <strain evidence="2">KR_2_A2</strain>
    </source>
</reference>
<feature type="domain" description="Tc1-like transposase DDE" evidence="1">
    <location>
        <begin position="137"/>
        <end position="223"/>
    </location>
</feature>
<dbReference type="InterPro" id="IPR038717">
    <property type="entry name" value="Tc1-like_DDE_dom"/>
</dbReference>
<evidence type="ECO:0000259" key="1">
    <source>
        <dbReference type="Pfam" id="PF13358"/>
    </source>
</evidence>
<dbReference type="InterPro" id="IPR036397">
    <property type="entry name" value="RNaseH_sf"/>
</dbReference>
<gene>
    <name evidence="2" type="ORF">GN958_ATG20529</name>
</gene>
<dbReference type="Proteomes" id="UP000704712">
    <property type="component" value="Unassembled WGS sequence"/>
</dbReference>
<proteinExistence type="predicted"/>
<dbReference type="Gene3D" id="3.30.420.10">
    <property type="entry name" value="Ribonuclease H-like superfamily/Ribonuclease H"/>
    <property type="match status" value="1"/>
</dbReference>
<dbReference type="AlphaFoldDB" id="A0A8S9TUA4"/>
<keyword evidence="2" id="KW-0255">Endonuclease</keyword>
<sequence length="266" mass="30303">YGADFRWRAVVLHYAYSVPCEAVSRIFRIAGRSARRRYELFKSTGHVVRDNRVRKKTYPPRLIYFITGYENEHPTLCRRVAVRAKKKHLFGLSWNVSHSIGEAGKRGCFSQNRDLHGKAPVLVSFVFLLLNVAGAFLAACDANGLVAWITTRGTFSRLDCHRALIQHFVRHLNPWSLPRSIVVLDNASIHMYTELEEAQHACDDMHRVLPPYCPQYNPIEVIIASSEVPMRACVKAEDSCFNRFRQCGYGIVGLNDEAFMENLGAM</sequence>
<name>A0A8S9TUA4_PHYIN</name>
<feature type="non-terminal residue" evidence="2">
    <location>
        <position position="266"/>
    </location>
</feature>
<dbReference type="GO" id="GO:0003676">
    <property type="term" value="F:nucleic acid binding"/>
    <property type="evidence" value="ECO:0007669"/>
    <property type="project" value="InterPro"/>
</dbReference>
<protein>
    <submittedName>
        <fullName evidence="2">DDE superfamily endonuclease</fullName>
    </submittedName>
</protein>